<proteinExistence type="inferred from homology"/>
<feature type="transmembrane region" description="Helical" evidence="5">
    <location>
        <begin position="352"/>
        <end position="378"/>
    </location>
</feature>
<dbReference type="RefSeq" id="WP_123752406.1">
    <property type="nucleotide sequence ID" value="NZ_RJUR01000011.1"/>
</dbReference>
<feature type="transmembrane region" description="Helical" evidence="5">
    <location>
        <begin position="90"/>
        <end position="117"/>
    </location>
</feature>
<feature type="transmembrane region" description="Helical" evidence="5">
    <location>
        <begin position="420"/>
        <end position="443"/>
    </location>
</feature>
<feature type="transmembrane region" description="Helical" evidence="5">
    <location>
        <begin position="269"/>
        <end position="291"/>
    </location>
</feature>
<keyword evidence="5" id="KW-1133">Transmembrane helix</keyword>
<accession>A0A9X8HJF7</accession>
<keyword evidence="2 4" id="KW-0808">Transferase</keyword>
<dbReference type="PANTHER" id="PTHR43317:SF11">
    <property type="entry name" value="POLYAMINE AMINOPROPYLTRANSFERASE 2"/>
    <property type="match status" value="1"/>
</dbReference>
<dbReference type="Proteomes" id="UP000269115">
    <property type="component" value="Unassembled WGS sequence"/>
</dbReference>
<evidence type="ECO:0000256" key="5">
    <source>
        <dbReference type="SAM" id="Phobius"/>
    </source>
</evidence>
<keyword evidence="3 4" id="KW-0620">Polyamine biosynthesis</keyword>
<keyword evidence="5" id="KW-0472">Membrane</keyword>
<dbReference type="EMBL" id="RJUR01000011">
    <property type="protein sequence ID" value="ROQ52999.1"/>
    <property type="molecule type" value="Genomic_DNA"/>
</dbReference>
<dbReference type="PANTHER" id="PTHR43317">
    <property type="entry name" value="THERMOSPERMINE SYNTHASE ACAULIS5"/>
    <property type="match status" value="1"/>
</dbReference>
<dbReference type="InterPro" id="IPR030374">
    <property type="entry name" value="PABS"/>
</dbReference>
<protein>
    <submittedName>
        <fullName evidence="7">Spermine/spermidine synthase</fullName>
    </submittedName>
</protein>
<name>A0A9X8HJF7_PSEPU</name>
<feature type="transmembrane region" description="Helical" evidence="5">
    <location>
        <begin position="167"/>
        <end position="187"/>
    </location>
</feature>
<feature type="transmembrane region" description="Helical" evidence="5">
    <location>
        <begin position="303"/>
        <end position="327"/>
    </location>
</feature>
<comment type="caution">
    <text evidence="7">The sequence shown here is derived from an EMBL/GenBank/DDBJ whole genome shotgun (WGS) entry which is preliminary data.</text>
</comment>
<evidence type="ECO:0000259" key="6">
    <source>
        <dbReference type="PROSITE" id="PS51006"/>
    </source>
</evidence>
<feature type="transmembrane region" description="Helical" evidence="5">
    <location>
        <begin position="193"/>
        <end position="214"/>
    </location>
</feature>
<evidence type="ECO:0000256" key="1">
    <source>
        <dbReference type="ARBA" id="ARBA00007867"/>
    </source>
</evidence>
<dbReference type="InterPro" id="IPR029063">
    <property type="entry name" value="SAM-dependent_MTases_sf"/>
</dbReference>
<reference evidence="7 8" key="1">
    <citation type="submission" date="2018-11" db="EMBL/GenBank/DDBJ databases">
        <title>Genomic analyses of the natural microbiome of Caenorhabditis elegans.</title>
        <authorList>
            <person name="Samuel B."/>
        </authorList>
    </citation>
    <scope>NUCLEOTIDE SEQUENCE [LARGE SCALE GENOMIC DNA]</scope>
    <source>
        <strain evidence="7 8">BIGb0473</strain>
    </source>
</reference>
<dbReference type="AlphaFoldDB" id="A0A9X8HJF7"/>
<feature type="transmembrane region" description="Helical" evidence="5">
    <location>
        <begin position="123"/>
        <end position="146"/>
    </location>
</feature>
<comment type="similarity">
    <text evidence="1">Belongs to the spermidine/spermine synthase family.</text>
</comment>
<keyword evidence="5" id="KW-0812">Transmembrane</keyword>
<evidence type="ECO:0000256" key="2">
    <source>
        <dbReference type="ARBA" id="ARBA00022679"/>
    </source>
</evidence>
<evidence type="ECO:0000313" key="7">
    <source>
        <dbReference type="EMBL" id="ROQ52999.1"/>
    </source>
</evidence>
<feature type="transmembrane region" description="Helical" evidence="5">
    <location>
        <begin position="235"/>
        <end position="257"/>
    </location>
</feature>
<dbReference type="Pfam" id="PF01564">
    <property type="entry name" value="Spermine_synth"/>
    <property type="match status" value="1"/>
</dbReference>
<dbReference type="GO" id="GO:0016740">
    <property type="term" value="F:transferase activity"/>
    <property type="evidence" value="ECO:0007669"/>
    <property type="project" value="UniProtKB-UniRule"/>
</dbReference>
<feature type="transmembrane region" description="Helical" evidence="5">
    <location>
        <begin position="21"/>
        <end position="44"/>
    </location>
</feature>
<organism evidence="7 8">
    <name type="scientific">Pseudomonas putida</name>
    <name type="common">Arthrobacter siderocapsulatus</name>
    <dbReference type="NCBI Taxonomy" id="303"/>
    <lineage>
        <taxon>Bacteria</taxon>
        <taxon>Pseudomonadati</taxon>
        <taxon>Pseudomonadota</taxon>
        <taxon>Gammaproteobacteria</taxon>
        <taxon>Pseudomonadales</taxon>
        <taxon>Pseudomonadaceae</taxon>
        <taxon>Pseudomonas</taxon>
    </lineage>
</organism>
<feature type="transmembrane region" description="Helical" evidence="5">
    <location>
        <begin position="477"/>
        <end position="494"/>
    </location>
</feature>
<feature type="domain" description="PABS" evidence="6">
    <location>
        <begin position="486"/>
        <end position="731"/>
    </location>
</feature>
<dbReference type="SUPFAM" id="SSF53335">
    <property type="entry name" value="S-adenosyl-L-methionine-dependent methyltransferases"/>
    <property type="match status" value="1"/>
</dbReference>
<feature type="transmembrane region" description="Helical" evidence="5">
    <location>
        <begin position="56"/>
        <end position="78"/>
    </location>
</feature>
<dbReference type="GO" id="GO:0006596">
    <property type="term" value="P:polyamine biosynthetic process"/>
    <property type="evidence" value="ECO:0007669"/>
    <property type="project" value="UniProtKB-UniRule"/>
</dbReference>
<evidence type="ECO:0000256" key="4">
    <source>
        <dbReference type="PROSITE-ProRule" id="PRU00354"/>
    </source>
</evidence>
<evidence type="ECO:0000313" key="8">
    <source>
        <dbReference type="Proteomes" id="UP000269115"/>
    </source>
</evidence>
<evidence type="ECO:0000256" key="3">
    <source>
        <dbReference type="ARBA" id="ARBA00023115"/>
    </source>
</evidence>
<comment type="caution">
    <text evidence="4">Lacks conserved residue(s) required for the propagation of feature annotation.</text>
</comment>
<feature type="transmembrane region" description="Helical" evidence="5">
    <location>
        <begin position="390"/>
        <end position="414"/>
    </location>
</feature>
<dbReference type="NCBIfam" id="NF037959">
    <property type="entry name" value="MFS_SpdSyn"/>
    <property type="match status" value="1"/>
</dbReference>
<dbReference type="Gene3D" id="3.40.50.150">
    <property type="entry name" value="Vaccinia Virus protein VP39"/>
    <property type="match status" value="1"/>
</dbReference>
<gene>
    <name evidence="7" type="ORF">EDF85_0749</name>
</gene>
<dbReference type="PROSITE" id="PS51006">
    <property type="entry name" value="PABS_2"/>
    <property type="match status" value="1"/>
</dbReference>
<sequence length="872" mass="91494">MPVASRSSRHAKAPAACAPPRTLPLAATLLLVSGSAALIYQVLWIKQLSLVVGVEVHAITTGISAFFAGLALGGWWLGRHADRLRQPLRLYALLELAVAVVGIAATLALGSSAGLFARLQGSIGLLAWALPFSLVALPALLMGGTLPVLVRAVTAQGATAGRAGGQLYAANTAGAIVGTLLAAFVLIPLLGVRGSACAAAVLNLLAGAGALWLLRLTPDVEADTVVTASAPRSPAARLALALYAVAGGIALGYEVIWSQALVQFMSTRTFAFAVMLATYLAGLMLGSALIARRVERLRDPWATFAMLIGAAGLLALLEIAGLGRWLISAQTQAEALVLGLGGSALAGMSARFAVVAVSVVLLPTTLLGAAFPVALRLACTPGHAGRDVGAVVALNTLGGIAGVMLCGFVLVPALGLVRSLGVLAVLAAGVGVIAVVVGAGLAASPARPAPAGTGSGSARTLWERACQRTGALSQPRFIALYAIALASLLTALLTPPQRLANLLPGARSGELVFYQEGRGATVAVVEQHKPQGSFRRLYIQGVSNTGDAMPSLRYMRLQALLPLLIHNGEPRSALVIGLGTGITAGALLRYPGLEQRVVAELLPAVVHASTLFQGNYHAAADARLDIRLRDGRRELLASPQPYDLITLEPPPPSAAGVVNLYSRDFYQLAASRLNPQGLVAQWLPLPTQNIDDSRALVRSFIDVFPHASLWTTEFHEMLLVGSLQPVRLDLPRISARLAQPHVQRTLAEVGVDSPAALLATWVTDRAGLERFAAQAPAVTDDQPRIEYAPWVRSDEITRVLPALLALGSPVPLEGADALASLRLNDQRQRLQRFYQVGLSAYRGQRDTWARQVQGVMREDGSNPYYRWFLGMP</sequence>